<reference evidence="7 8" key="1">
    <citation type="journal article" date="2018" name="Sci. Adv.">
        <title>Multi-heme cytochromes provide a pathway for survival in energy-limited environments.</title>
        <authorList>
            <person name="Deng X."/>
            <person name="Dohmae N."/>
            <person name="Nealson K.H."/>
            <person name="Hashimoto K."/>
            <person name="Okamoto A."/>
        </authorList>
    </citation>
    <scope>NUCLEOTIDE SEQUENCE [LARGE SCALE GENOMIC DNA]</scope>
    <source>
        <strain evidence="7 8">IS5</strain>
    </source>
</reference>
<evidence type="ECO:0000256" key="1">
    <source>
        <dbReference type="ARBA" id="ARBA00000385"/>
    </source>
</evidence>
<dbReference type="PANTHER" id="PTHR13767">
    <property type="entry name" value="TRNA-PSEUDOURIDINE SYNTHASE"/>
    <property type="match status" value="1"/>
</dbReference>
<evidence type="ECO:0000256" key="3">
    <source>
        <dbReference type="ARBA" id="ARBA00022694"/>
    </source>
</evidence>
<dbReference type="PANTHER" id="PTHR13767:SF2">
    <property type="entry name" value="PSEUDOURIDYLATE SYNTHASE TRUB1"/>
    <property type="match status" value="1"/>
</dbReference>
<evidence type="ECO:0000256" key="5">
    <source>
        <dbReference type="HAMAP-Rule" id="MF_01080"/>
    </source>
</evidence>
<accession>A0A2Z6AXD7</accession>
<comment type="similarity">
    <text evidence="2 5">Belongs to the pseudouridine synthase TruB family. Type 1 subfamily.</text>
</comment>
<evidence type="ECO:0000256" key="2">
    <source>
        <dbReference type="ARBA" id="ARBA00005642"/>
    </source>
</evidence>
<dbReference type="RefSeq" id="WP_126377595.1">
    <property type="nucleotide sequence ID" value="NZ_AP017378.1"/>
</dbReference>
<comment type="function">
    <text evidence="5">Responsible for synthesis of pseudouridine from uracil-55 in the psi GC loop of transfer RNAs.</text>
</comment>
<keyword evidence="3 5" id="KW-0819">tRNA processing</keyword>
<dbReference type="GO" id="GO:0003723">
    <property type="term" value="F:RNA binding"/>
    <property type="evidence" value="ECO:0007669"/>
    <property type="project" value="InterPro"/>
</dbReference>
<evidence type="ECO:0000256" key="4">
    <source>
        <dbReference type="ARBA" id="ARBA00023235"/>
    </source>
</evidence>
<dbReference type="Gene3D" id="3.30.2350.10">
    <property type="entry name" value="Pseudouridine synthase"/>
    <property type="match status" value="1"/>
</dbReference>
<dbReference type="EMBL" id="AP017378">
    <property type="protein sequence ID" value="BBD07922.1"/>
    <property type="molecule type" value="Genomic_DNA"/>
</dbReference>
<dbReference type="Pfam" id="PF01509">
    <property type="entry name" value="TruB_N"/>
    <property type="match status" value="1"/>
</dbReference>
<keyword evidence="8" id="KW-1185">Reference proteome</keyword>
<sequence>MGRSRKRSKEQLDGLLVLNKPEGPTSAGCLTMIKRGLHQGKIGHAGTLDPMATGVLLVLLGHGTKLAPYLTEGRKTYWGELELGTVTDSYDRQGKIVEQKPFDHLPPEDVRKDVLSWMELSTQEVPPVSAAKHQGKPLYELARTGQEVPVKVKDIEIFHAEVLEMDLPRVRFRTTVSAGTYVRSLVHSLGIRLGCGAMLTALTREHCHPFGLDQAHDLETVLDESERFPERVISLVDALPHWPKVVVTADQAAQVQNGTWLPVTDTTLAGVPGDKAMIIDSGNTPLALVEAKEKEGSVSWSILRGLW</sequence>
<dbReference type="CDD" id="cd02573">
    <property type="entry name" value="PseudoU_synth_EcTruB"/>
    <property type="match status" value="1"/>
</dbReference>
<proteinExistence type="inferred from homology"/>
<dbReference type="Proteomes" id="UP000269883">
    <property type="component" value="Chromosome"/>
</dbReference>
<comment type="catalytic activity">
    <reaction evidence="1 5">
        <text>uridine(55) in tRNA = pseudouridine(55) in tRNA</text>
        <dbReference type="Rhea" id="RHEA:42532"/>
        <dbReference type="Rhea" id="RHEA-COMP:10101"/>
        <dbReference type="Rhea" id="RHEA-COMP:10102"/>
        <dbReference type="ChEBI" id="CHEBI:65314"/>
        <dbReference type="ChEBI" id="CHEBI:65315"/>
        <dbReference type="EC" id="5.4.99.25"/>
    </reaction>
</comment>
<dbReference type="InterPro" id="IPR014780">
    <property type="entry name" value="tRNA_psdUridine_synth_TruB"/>
</dbReference>
<dbReference type="GO" id="GO:1990481">
    <property type="term" value="P:mRNA pseudouridine synthesis"/>
    <property type="evidence" value="ECO:0007669"/>
    <property type="project" value="TreeGrafter"/>
</dbReference>
<dbReference type="AlphaFoldDB" id="A0A2Z6AXD7"/>
<evidence type="ECO:0000259" key="6">
    <source>
        <dbReference type="Pfam" id="PF01509"/>
    </source>
</evidence>
<feature type="active site" description="Nucleophile" evidence="5">
    <location>
        <position position="49"/>
    </location>
</feature>
<protein>
    <recommendedName>
        <fullName evidence="5">tRNA pseudouridine synthase B</fullName>
        <ecNumber evidence="5">5.4.99.25</ecNumber>
    </recommendedName>
    <alternativeName>
        <fullName evidence="5">tRNA pseudouridine(55) synthase</fullName>
        <shortName evidence="5">Psi55 synthase</shortName>
    </alternativeName>
    <alternativeName>
        <fullName evidence="5">tRNA pseudouridylate synthase</fullName>
    </alternativeName>
    <alternativeName>
        <fullName evidence="5">tRNA-uridine isomerase</fullName>
    </alternativeName>
</protein>
<dbReference type="EC" id="5.4.99.25" evidence="5"/>
<evidence type="ECO:0000313" key="8">
    <source>
        <dbReference type="Proteomes" id="UP000269883"/>
    </source>
</evidence>
<dbReference type="SUPFAM" id="SSF55120">
    <property type="entry name" value="Pseudouridine synthase"/>
    <property type="match status" value="1"/>
</dbReference>
<dbReference type="HAMAP" id="MF_01080">
    <property type="entry name" value="TruB_bact"/>
    <property type="match status" value="1"/>
</dbReference>
<gene>
    <name evidence="5" type="primary">truB</name>
    <name evidence="7" type="ORF">DFE_1196</name>
</gene>
<dbReference type="GO" id="GO:0160148">
    <property type="term" value="F:tRNA pseudouridine(55) synthase activity"/>
    <property type="evidence" value="ECO:0007669"/>
    <property type="project" value="UniProtKB-EC"/>
</dbReference>
<dbReference type="NCBIfam" id="TIGR00431">
    <property type="entry name" value="TruB"/>
    <property type="match status" value="1"/>
</dbReference>
<organism evidence="7 8">
    <name type="scientific">Desulfovibrio ferrophilus</name>
    <dbReference type="NCBI Taxonomy" id="241368"/>
    <lineage>
        <taxon>Bacteria</taxon>
        <taxon>Pseudomonadati</taxon>
        <taxon>Thermodesulfobacteriota</taxon>
        <taxon>Desulfovibrionia</taxon>
        <taxon>Desulfovibrionales</taxon>
        <taxon>Desulfovibrionaceae</taxon>
        <taxon>Desulfovibrio</taxon>
    </lineage>
</organism>
<name>A0A2Z6AXD7_9BACT</name>
<dbReference type="InterPro" id="IPR002501">
    <property type="entry name" value="PsdUridine_synth_N"/>
</dbReference>
<dbReference type="KEGG" id="dfl:DFE_1196"/>
<dbReference type="OrthoDB" id="9802309at2"/>
<evidence type="ECO:0000313" key="7">
    <source>
        <dbReference type="EMBL" id="BBD07922.1"/>
    </source>
</evidence>
<dbReference type="GO" id="GO:0031119">
    <property type="term" value="P:tRNA pseudouridine synthesis"/>
    <property type="evidence" value="ECO:0007669"/>
    <property type="project" value="UniProtKB-UniRule"/>
</dbReference>
<feature type="domain" description="Pseudouridine synthase II N-terminal" evidence="6">
    <location>
        <begin position="34"/>
        <end position="182"/>
    </location>
</feature>
<keyword evidence="4 5" id="KW-0413">Isomerase</keyword>
<dbReference type="InterPro" id="IPR020103">
    <property type="entry name" value="PsdUridine_synth_cat_dom_sf"/>
</dbReference>